<feature type="chain" id="PRO_5047160873" description="DUF3558 domain-containing protein" evidence="1">
    <location>
        <begin position="27"/>
        <end position="187"/>
    </location>
</feature>
<keyword evidence="1" id="KW-0732">Signal</keyword>
<sequence length="187" mass="19463">MAPSARRLRRHPIPVAAVGLLLTLHAAGCTSDDAPDRPGLAVDCGMVDEASITASLGVSAVEVSDESTDSGGTAQLLCRYTPTEPDTPTLVVRAAPEATSGQAARDLAATETSCDDPRRLDVEDTTGFVCPEGSLTGGPQAYATWDGLDVRAALTQTRTPLDEPDAVLTAVVEQLRDELDAATFDAR</sequence>
<proteinExistence type="predicted"/>
<evidence type="ECO:0000256" key="1">
    <source>
        <dbReference type="SAM" id="SignalP"/>
    </source>
</evidence>
<comment type="caution">
    <text evidence="2">The sequence shown here is derived from an EMBL/GenBank/DDBJ whole genome shotgun (WGS) entry which is preliminary data.</text>
</comment>
<dbReference type="Proteomes" id="UP001501480">
    <property type="component" value="Unassembled WGS sequence"/>
</dbReference>
<gene>
    <name evidence="2" type="ORF">GCM10009821_28280</name>
</gene>
<organism evidence="2 3">
    <name type="scientific">Aeromicrobium halocynthiae</name>
    <dbReference type="NCBI Taxonomy" id="560557"/>
    <lineage>
        <taxon>Bacteria</taxon>
        <taxon>Bacillati</taxon>
        <taxon>Actinomycetota</taxon>
        <taxon>Actinomycetes</taxon>
        <taxon>Propionibacteriales</taxon>
        <taxon>Nocardioidaceae</taxon>
        <taxon>Aeromicrobium</taxon>
    </lineage>
</organism>
<evidence type="ECO:0008006" key="4">
    <source>
        <dbReference type="Google" id="ProtNLM"/>
    </source>
</evidence>
<evidence type="ECO:0000313" key="2">
    <source>
        <dbReference type="EMBL" id="GAA2085122.1"/>
    </source>
</evidence>
<name>A0ABN2W6L4_9ACTN</name>
<reference evidence="2 3" key="1">
    <citation type="journal article" date="2019" name="Int. J. Syst. Evol. Microbiol.">
        <title>The Global Catalogue of Microorganisms (GCM) 10K type strain sequencing project: providing services to taxonomists for standard genome sequencing and annotation.</title>
        <authorList>
            <consortium name="The Broad Institute Genomics Platform"/>
            <consortium name="The Broad Institute Genome Sequencing Center for Infectious Disease"/>
            <person name="Wu L."/>
            <person name="Ma J."/>
        </authorList>
    </citation>
    <scope>NUCLEOTIDE SEQUENCE [LARGE SCALE GENOMIC DNA]</scope>
    <source>
        <strain evidence="2 3">JCM 15749</strain>
    </source>
</reference>
<evidence type="ECO:0000313" key="3">
    <source>
        <dbReference type="Proteomes" id="UP001501480"/>
    </source>
</evidence>
<dbReference type="EMBL" id="BAAAPY010000014">
    <property type="protein sequence ID" value="GAA2085122.1"/>
    <property type="molecule type" value="Genomic_DNA"/>
</dbReference>
<keyword evidence="3" id="KW-1185">Reference proteome</keyword>
<feature type="signal peptide" evidence="1">
    <location>
        <begin position="1"/>
        <end position="26"/>
    </location>
</feature>
<protein>
    <recommendedName>
        <fullName evidence="4">DUF3558 domain-containing protein</fullName>
    </recommendedName>
</protein>
<accession>A0ABN2W6L4</accession>